<evidence type="ECO:0000313" key="2">
    <source>
        <dbReference type="Proteomes" id="UP000607653"/>
    </source>
</evidence>
<gene>
    <name evidence="1" type="ORF">HUJ06_029435</name>
</gene>
<name>A0A822Y675_NELNU</name>
<sequence length="55" mass="6285">MVSIVYITHVPLDTNCSHIYTELNRKAHPASSDWWCDLLKEGHLEESESPIHPSP</sequence>
<organism evidence="1 2">
    <name type="scientific">Nelumbo nucifera</name>
    <name type="common">Sacred lotus</name>
    <dbReference type="NCBI Taxonomy" id="4432"/>
    <lineage>
        <taxon>Eukaryota</taxon>
        <taxon>Viridiplantae</taxon>
        <taxon>Streptophyta</taxon>
        <taxon>Embryophyta</taxon>
        <taxon>Tracheophyta</taxon>
        <taxon>Spermatophyta</taxon>
        <taxon>Magnoliopsida</taxon>
        <taxon>Proteales</taxon>
        <taxon>Nelumbonaceae</taxon>
        <taxon>Nelumbo</taxon>
    </lineage>
</organism>
<comment type="caution">
    <text evidence="1">The sequence shown here is derived from an EMBL/GenBank/DDBJ whole genome shotgun (WGS) entry which is preliminary data.</text>
</comment>
<dbReference type="AlphaFoldDB" id="A0A822Y675"/>
<dbReference type="EMBL" id="DUZY01000002">
    <property type="protein sequence ID" value="DAD27967.1"/>
    <property type="molecule type" value="Genomic_DNA"/>
</dbReference>
<accession>A0A822Y675</accession>
<evidence type="ECO:0000313" key="1">
    <source>
        <dbReference type="EMBL" id="DAD27967.1"/>
    </source>
</evidence>
<dbReference type="Proteomes" id="UP000607653">
    <property type="component" value="Unassembled WGS sequence"/>
</dbReference>
<reference evidence="1 2" key="1">
    <citation type="journal article" date="2020" name="Mol. Biol. Evol.">
        <title>Distinct Expression and Methylation Patterns for Genes with Different Fates following a Single Whole-Genome Duplication in Flowering Plants.</title>
        <authorList>
            <person name="Shi T."/>
            <person name="Rahmani R.S."/>
            <person name="Gugger P.F."/>
            <person name="Wang M."/>
            <person name="Li H."/>
            <person name="Zhang Y."/>
            <person name="Li Z."/>
            <person name="Wang Q."/>
            <person name="Van de Peer Y."/>
            <person name="Marchal K."/>
            <person name="Chen J."/>
        </authorList>
    </citation>
    <scope>NUCLEOTIDE SEQUENCE [LARGE SCALE GENOMIC DNA]</scope>
    <source>
        <tissue evidence="1">Leaf</tissue>
    </source>
</reference>
<keyword evidence="2" id="KW-1185">Reference proteome</keyword>
<protein>
    <submittedName>
        <fullName evidence="1">Uncharacterized protein</fullName>
    </submittedName>
</protein>
<proteinExistence type="predicted"/>